<dbReference type="Proteomes" id="UP000319502">
    <property type="component" value="Unassembled WGS sequence"/>
</dbReference>
<protein>
    <submittedName>
        <fullName evidence="1">Uncharacterized protein</fullName>
    </submittedName>
</protein>
<dbReference type="EMBL" id="VMNK01000014">
    <property type="protein sequence ID" value="TVO53846.1"/>
    <property type="molecule type" value="Genomic_DNA"/>
</dbReference>
<keyword evidence="2" id="KW-1185">Reference proteome</keyword>
<evidence type="ECO:0000313" key="2">
    <source>
        <dbReference type="Proteomes" id="UP000319502"/>
    </source>
</evidence>
<evidence type="ECO:0000313" key="1">
    <source>
        <dbReference type="EMBL" id="TVO53846.1"/>
    </source>
</evidence>
<comment type="caution">
    <text evidence="1">The sequence shown here is derived from an EMBL/GenBank/DDBJ whole genome shotgun (WGS) entry which is preliminary data.</text>
</comment>
<organism evidence="1 2">
    <name type="scientific">Denitromonas halophila</name>
    <dbReference type="NCBI Taxonomy" id="1629404"/>
    <lineage>
        <taxon>Bacteria</taxon>
        <taxon>Pseudomonadati</taxon>
        <taxon>Pseudomonadota</taxon>
        <taxon>Betaproteobacteria</taxon>
        <taxon>Rhodocyclales</taxon>
        <taxon>Zoogloeaceae</taxon>
        <taxon>Denitromonas</taxon>
    </lineage>
</organism>
<proteinExistence type="predicted"/>
<sequence length="86" mass="9692">MIKAEWLDHISMAAVVANTSPLVQEVAKAAVIGALSAGLVLYISDAKQENELKHISTALLEIKQRLQRMEQDIYRPRWQATPEQHK</sequence>
<reference evidence="1 2" key="1">
    <citation type="submission" date="2019-07" db="EMBL/GenBank/DDBJ databases">
        <title>The pathways for chlorine oxyanion respiration interact through the shared metabolite chlorate.</title>
        <authorList>
            <person name="Barnum T.P."/>
            <person name="Cheng Y."/>
            <person name="Hill K.A."/>
            <person name="Lucas L.N."/>
            <person name="Carlson H.K."/>
            <person name="Coates J.D."/>
        </authorList>
    </citation>
    <scope>NUCLEOTIDE SEQUENCE [LARGE SCALE GENOMIC DNA]</scope>
    <source>
        <strain evidence="1 2">SFB-3</strain>
    </source>
</reference>
<name>A0A557QLR4_9RHOO</name>
<dbReference type="AlphaFoldDB" id="A0A557QLR4"/>
<gene>
    <name evidence="1" type="ORF">FHP91_13695</name>
</gene>
<accession>A0A557QLR4</accession>
<dbReference type="RefSeq" id="WP_144310135.1">
    <property type="nucleotide sequence ID" value="NZ_VMNK01000014.1"/>
</dbReference>